<gene>
    <name evidence="1" type="ORF">SMTD_LOCUS21081</name>
</gene>
<dbReference type="AlphaFoldDB" id="A0A183Q395"/>
<dbReference type="Proteomes" id="UP000269396">
    <property type="component" value="Unassembled WGS sequence"/>
</dbReference>
<keyword evidence="2" id="KW-1185">Reference proteome</keyword>
<accession>A0A183Q395</accession>
<evidence type="ECO:0000313" key="1">
    <source>
        <dbReference type="EMBL" id="VDP84072.1"/>
    </source>
</evidence>
<dbReference type="EMBL" id="UZAL01046212">
    <property type="protein sequence ID" value="VDP84072.1"/>
    <property type="molecule type" value="Genomic_DNA"/>
</dbReference>
<sequence length="50" mass="6017">MCIKYQILSKYKVVLQLSQSLLVFVIVKMVILQNLWMHSQTWKKSILVYM</sequence>
<proteinExistence type="predicted"/>
<organism evidence="1 2">
    <name type="scientific">Schistosoma mattheei</name>
    <dbReference type="NCBI Taxonomy" id="31246"/>
    <lineage>
        <taxon>Eukaryota</taxon>
        <taxon>Metazoa</taxon>
        <taxon>Spiralia</taxon>
        <taxon>Lophotrochozoa</taxon>
        <taxon>Platyhelminthes</taxon>
        <taxon>Trematoda</taxon>
        <taxon>Digenea</taxon>
        <taxon>Strigeidida</taxon>
        <taxon>Schistosomatoidea</taxon>
        <taxon>Schistosomatidae</taxon>
        <taxon>Schistosoma</taxon>
    </lineage>
</organism>
<protein>
    <submittedName>
        <fullName evidence="1">Uncharacterized protein</fullName>
    </submittedName>
</protein>
<name>A0A183Q395_9TREM</name>
<reference evidence="1 2" key="1">
    <citation type="submission" date="2018-11" db="EMBL/GenBank/DDBJ databases">
        <authorList>
            <consortium name="Pathogen Informatics"/>
        </authorList>
    </citation>
    <scope>NUCLEOTIDE SEQUENCE [LARGE SCALE GENOMIC DNA]</scope>
    <source>
        <strain>Denwood</strain>
        <strain evidence="2">Zambia</strain>
    </source>
</reference>
<evidence type="ECO:0000313" key="2">
    <source>
        <dbReference type="Proteomes" id="UP000269396"/>
    </source>
</evidence>